<keyword evidence="7" id="KW-0444">Lipid biosynthesis</keyword>
<feature type="compositionally biased region" description="Basic and acidic residues" evidence="9">
    <location>
        <begin position="84"/>
        <end position="93"/>
    </location>
</feature>
<evidence type="ECO:0000256" key="7">
    <source>
        <dbReference type="ARBA" id="ARBA00023209"/>
    </source>
</evidence>
<dbReference type="Pfam" id="PF19279">
    <property type="entry name" value="YegS_C"/>
    <property type="match status" value="1"/>
</dbReference>
<organism evidence="11 12">
    <name type="scientific">Brachybacterium epidermidis</name>
    <dbReference type="NCBI Taxonomy" id="2781983"/>
    <lineage>
        <taxon>Bacteria</taxon>
        <taxon>Bacillati</taxon>
        <taxon>Actinomycetota</taxon>
        <taxon>Actinomycetes</taxon>
        <taxon>Micrococcales</taxon>
        <taxon>Dermabacteraceae</taxon>
        <taxon>Brachybacterium</taxon>
    </lineage>
</organism>
<protein>
    <submittedName>
        <fullName evidence="11">NAD(+)/NADH kinase</fullName>
    </submittedName>
</protein>
<keyword evidence="8" id="KW-1208">Phospholipid metabolism</keyword>
<dbReference type="Gene3D" id="3.40.50.10330">
    <property type="entry name" value="Probable inorganic polyphosphate/atp-NAD kinase, domain 1"/>
    <property type="match status" value="1"/>
</dbReference>
<dbReference type="PANTHER" id="PTHR12358:SF54">
    <property type="entry name" value="SPHINGOSINE KINASE RELATED PROTEIN"/>
    <property type="match status" value="1"/>
</dbReference>
<dbReference type="Pfam" id="PF00781">
    <property type="entry name" value="DAGK_cat"/>
    <property type="match status" value="1"/>
</dbReference>
<gene>
    <name evidence="11" type="ORF">IOE58_12025</name>
</gene>
<comment type="caution">
    <text evidence="11">The sequence shown here is derived from an EMBL/GenBank/DDBJ whole genome shotgun (WGS) entry which is preliminary data.</text>
</comment>
<feature type="compositionally biased region" description="Basic and acidic residues" evidence="9">
    <location>
        <begin position="113"/>
        <end position="123"/>
    </location>
</feature>
<evidence type="ECO:0000256" key="9">
    <source>
        <dbReference type="SAM" id="MobiDB-lite"/>
    </source>
</evidence>
<feature type="compositionally biased region" description="Basic and acidic residues" evidence="9">
    <location>
        <begin position="139"/>
        <end position="148"/>
    </location>
</feature>
<keyword evidence="7" id="KW-0443">Lipid metabolism</keyword>
<dbReference type="Proteomes" id="UP000644727">
    <property type="component" value="Unassembled WGS sequence"/>
</dbReference>
<feature type="compositionally biased region" description="Low complexity" evidence="9">
    <location>
        <begin position="50"/>
        <end position="82"/>
    </location>
</feature>
<evidence type="ECO:0000313" key="11">
    <source>
        <dbReference type="EMBL" id="MBE9404877.1"/>
    </source>
</evidence>
<evidence type="ECO:0000256" key="2">
    <source>
        <dbReference type="ARBA" id="ARBA00005983"/>
    </source>
</evidence>
<feature type="region of interest" description="Disordered" evidence="9">
    <location>
        <begin position="47"/>
        <end position="148"/>
    </location>
</feature>
<reference evidence="11 12" key="1">
    <citation type="submission" date="2020-10" db="EMBL/GenBank/DDBJ databases">
        <title>Draft genome and description of Brachybacterium epidermidis sp nov.</title>
        <authorList>
            <person name="Boxberger M."/>
            <person name="La Scola B."/>
        </authorList>
    </citation>
    <scope>NUCLEOTIDE SEQUENCE [LARGE SCALE GENOMIC DNA]</scope>
    <source>
        <strain evidence="11 12">Marseille-Q2903</strain>
    </source>
</reference>
<accession>A0ABR9W393</accession>
<dbReference type="GO" id="GO:0016301">
    <property type="term" value="F:kinase activity"/>
    <property type="evidence" value="ECO:0007669"/>
    <property type="project" value="UniProtKB-KW"/>
</dbReference>
<evidence type="ECO:0000256" key="4">
    <source>
        <dbReference type="ARBA" id="ARBA00022741"/>
    </source>
</evidence>
<dbReference type="Gene3D" id="2.60.200.40">
    <property type="match status" value="1"/>
</dbReference>
<keyword evidence="4" id="KW-0547">Nucleotide-binding</keyword>
<dbReference type="InterPro" id="IPR016064">
    <property type="entry name" value="NAD/diacylglycerol_kinase_sf"/>
</dbReference>
<dbReference type="SMART" id="SM00046">
    <property type="entry name" value="DAGKc"/>
    <property type="match status" value="1"/>
</dbReference>
<sequence length="474" mass="49492">MLLIALAVAAVIGLVMLAMVLQRQGRHGKDIAALRDEVRGAVHAGRARRAAGAVSSGSDQTELGDAARGASVGAAAGAAGTGPDDERSADRANSRASGSLPGAAQSRQDGAGADEHAHPEAGDWGRSQDSFEDEATEEDPQHQETEIGKRLDKVAIVLNPSKFADEEAFRTRITEVIERIEGSEVAFYETTVEDPGRGMARQAVSDGADLVVAAGGDGTVRMVASELAGTDTLMSIIPAGTGNLLARNVELPLDDPAAAMTAILTGQDRLVDVGWLRVGSTAAEAQSASKQVFLVIAGFGADAEMIGNTGDEMKKRIGWVAYVFGGVKSILGRSIDIVVDLPDGSRHPHKARTVLLGNVGKLPGGITLMPDAAIDNGRLEVLVASWTGAAGFSQLASHIMNPSAVAQPKRRLRRGPRLSTLEAYHTESIKVATTKPQMVQLDGDTDVEATHLIAEVDPGVLHLRVPVSSSPTRD</sequence>
<dbReference type="PANTHER" id="PTHR12358">
    <property type="entry name" value="SPHINGOSINE KINASE"/>
    <property type="match status" value="1"/>
</dbReference>
<keyword evidence="3" id="KW-0808">Transferase</keyword>
<keyword evidence="5 11" id="KW-0418">Kinase</keyword>
<keyword evidence="6" id="KW-0067">ATP-binding</keyword>
<dbReference type="InterPro" id="IPR017438">
    <property type="entry name" value="ATP-NAD_kinase_N"/>
</dbReference>
<evidence type="ECO:0000256" key="1">
    <source>
        <dbReference type="ARBA" id="ARBA00001946"/>
    </source>
</evidence>
<keyword evidence="7" id="KW-0594">Phospholipid biosynthesis</keyword>
<proteinExistence type="inferred from homology"/>
<comment type="cofactor">
    <cofactor evidence="1">
        <name>Mg(2+)</name>
        <dbReference type="ChEBI" id="CHEBI:18420"/>
    </cofactor>
</comment>
<dbReference type="InterPro" id="IPR001206">
    <property type="entry name" value="Diacylglycerol_kinase_cat_dom"/>
</dbReference>
<evidence type="ECO:0000256" key="3">
    <source>
        <dbReference type="ARBA" id="ARBA00022679"/>
    </source>
</evidence>
<evidence type="ECO:0000259" key="10">
    <source>
        <dbReference type="PROSITE" id="PS50146"/>
    </source>
</evidence>
<name>A0ABR9W393_9MICO</name>
<evidence type="ECO:0000256" key="6">
    <source>
        <dbReference type="ARBA" id="ARBA00022840"/>
    </source>
</evidence>
<dbReference type="SUPFAM" id="SSF111331">
    <property type="entry name" value="NAD kinase/diacylglycerol kinase-like"/>
    <property type="match status" value="1"/>
</dbReference>
<evidence type="ECO:0000313" key="12">
    <source>
        <dbReference type="Proteomes" id="UP000644727"/>
    </source>
</evidence>
<evidence type="ECO:0000256" key="8">
    <source>
        <dbReference type="ARBA" id="ARBA00023264"/>
    </source>
</evidence>
<keyword evidence="12" id="KW-1185">Reference proteome</keyword>
<dbReference type="InterPro" id="IPR045540">
    <property type="entry name" value="YegS/DAGK_C"/>
</dbReference>
<dbReference type="PROSITE" id="PS50146">
    <property type="entry name" value="DAGK"/>
    <property type="match status" value="1"/>
</dbReference>
<evidence type="ECO:0000256" key="5">
    <source>
        <dbReference type="ARBA" id="ARBA00022777"/>
    </source>
</evidence>
<dbReference type="InterPro" id="IPR050187">
    <property type="entry name" value="Lipid_Phosphate_FormReg"/>
</dbReference>
<dbReference type="EMBL" id="JADEYR010000015">
    <property type="protein sequence ID" value="MBE9404877.1"/>
    <property type="molecule type" value="Genomic_DNA"/>
</dbReference>
<feature type="domain" description="DAGKc" evidence="10">
    <location>
        <begin position="149"/>
        <end position="280"/>
    </location>
</feature>
<comment type="similarity">
    <text evidence="2">Belongs to the diacylglycerol/lipid kinase family.</text>
</comment>